<dbReference type="GO" id="GO:0030154">
    <property type="term" value="P:cell differentiation"/>
    <property type="evidence" value="ECO:0007669"/>
    <property type="project" value="UniProtKB-ARBA"/>
</dbReference>
<dbReference type="InterPro" id="IPR036188">
    <property type="entry name" value="FAD/NAD-bd_sf"/>
</dbReference>
<reference evidence="17" key="1">
    <citation type="submission" date="2023-12" db="EMBL/GenBank/DDBJ databases">
        <title>Genome assembly of Anisodus tanguticus.</title>
        <authorList>
            <person name="Wang Y.-J."/>
        </authorList>
    </citation>
    <scope>NUCLEOTIDE SEQUENCE</scope>
    <source>
        <strain evidence="17">KB-2021</strain>
        <tissue evidence="17">Leaf</tissue>
    </source>
</reference>
<accession>A0AAE1UMY9</accession>
<dbReference type="Proteomes" id="UP001291623">
    <property type="component" value="Unassembled WGS sequence"/>
</dbReference>
<evidence type="ECO:0000256" key="6">
    <source>
        <dbReference type="ARBA" id="ARBA00022771"/>
    </source>
</evidence>
<dbReference type="PANTHER" id="PTHR23233:SF84">
    <property type="entry name" value="FI23031P1"/>
    <property type="match status" value="1"/>
</dbReference>
<evidence type="ECO:0000256" key="12">
    <source>
        <dbReference type="ARBA" id="ARBA00023242"/>
    </source>
</evidence>
<dbReference type="InterPro" id="IPR036236">
    <property type="entry name" value="Znf_C2H2_sf"/>
</dbReference>
<evidence type="ECO:0000259" key="16">
    <source>
        <dbReference type="PROSITE" id="PS50157"/>
    </source>
</evidence>
<dbReference type="Pfam" id="PF13894">
    <property type="entry name" value="zf-C2H2_4"/>
    <property type="match status" value="1"/>
</dbReference>
<dbReference type="InterPro" id="IPR003952">
    <property type="entry name" value="FRD_SDH_FAD_BS"/>
</dbReference>
<feature type="domain" description="C2H2-type" evidence="16">
    <location>
        <begin position="1193"/>
        <end position="1220"/>
    </location>
</feature>
<organism evidence="17 18">
    <name type="scientific">Anisodus tanguticus</name>
    <dbReference type="NCBI Taxonomy" id="243964"/>
    <lineage>
        <taxon>Eukaryota</taxon>
        <taxon>Viridiplantae</taxon>
        <taxon>Streptophyta</taxon>
        <taxon>Embryophyta</taxon>
        <taxon>Tracheophyta</taxon>
        <taxon>Spermatophyta</taxon>
        <taxon>Magnoliopsida</taxon>
        <taxon>eudicotyledons</taxon>
        <taxon>Gunneridae</taxon>
        <taxon>Pentapetalae</taxon>
        <taxon>asterids</taxon>
        <taxon>lamiids</taxon>
        <taxon>Solanales</taxon>
        <taxon>Solanaceae</taxon>
        <taxon>Solanoideae</taxon>
        <taxon>Hyoscyameae</taxon>
        <taxon>Anisodus</taxon>
    </lineage>
</organism>
<dbReference type="Pfam" id="PF12874">
    <property type="entry name" value="zf-met"/>
    <property type="match status" value="1"/>
</dbReference>
<dbReference type="Gene3D" id="3.30.160.60">
    <property type="entry name" value="Classic Zinc Finger"/>
    <property type="match status" value="6"/>
</dbReference>
<keyword evidence="8" id="KW-0560">Oxidoreductase</keyword>
<keyword evidence="7" id="KW-0862">Zinc</keyword>
<dbReference type="EMBL" id="JAVYJV010000101">
    <property type="protein sequence ID" value="KAK4336712.1"/>
    <property type="molecule type" value="Genomic_DNA"/>
</dbReference>
<evidence type="ECO:0000256" key="1">
    <source>
        <dbReference type="ARBA" id="ARBA00004123"/>
    </source>
</evidence>
<protein>
    <recommendedName>
        <fullName evidence="16">C2H2-type domain-containing protein</fullName>
    </recommendedName>
</protein>
<feature type="compositionally biased region" description="Polar residues" evidence="15">
    <location>
        <begin position="1336"/>
        <end position="1354"/>
    </location>
</feature>
<feature type="compositionally biased region" description="Polar residues" evidence="15">
    <location>
        <begin position="1662"/>
        <end position="1671"/>
    </location>
</feature>
<name>A0AAE1UMY9_9SOLA</name>
<keyword evidence="2" id="KW-0597">Phosphoprotein</keyword>
<dbReference type="Pfam" id="PF00890">
    <property type="entry name" value="FAD_binding_2"/>
    <property type="match status" value="1"/>
</dbReference>
<dbReference type="SMART" id="SM00355">
    <property type="entry name" value="ZnF_C2H2"/>
    <property type="match status" value="7"/>
</dbReference>
<keyword evidence="10" id="KW-0238">DNA-binding</keyword>
<feature type="region of interest" description="Disordered" evidence="15">
    <location>
        <begin position="1658"/>
        <end position="1701"/>
    </location>
</feature>
<feature type="compositionally biased region" description="Polar residues" evidence="15">
    <location>
        <begin position="845"/>
        <end position="854"/>
    </location>
</feature>
<feature type="compositionally biased region" description="Polar residues" evidence="15">
    <location>
        <begin position="1682"/>
        <end position="1701"/>
    </location>
</feature>
<dbReference type="Pfam" id="PF00096">
    <property type="entry name" value="zf-C2H2"/>
    <property type="match status" value="2"/>
</dbReference>
<keyword evidence="4" id="KW-0479">Metal-binding</keyword>
<evidence type="ECO:0000256" key="8">
    <source>
        <dbReference type="ARBA" id="ARBA00023002"/>
    </source>
</evidence>
<feature type="region of interest" description="Disordered" evidence="15">
    <location>
        <begin position="75"/>
        <end position="118"/>
    </location>
</feature>
<feature type="region of interest" description="Disordered" evidence="15">
    <location>
        <begin position="506"/>
        <end position="531"/>
    </location>
</feature>
<dbReference type="SUPFAM" id="SSF57667">
    <property type="entry name" value="beta-beta-alpha zinc fingers"/>
    <property type="match status" value="3"/>
</dbReference>
<keyword evidence="9" id="KW-0805">Transcription regulation</keyword>
<gene>
    <name evidence="17" type="ORF">RND71_043556</name>
</gene>
<feature type="compositionally biased region" description="Acidic residues" evidence="15">
    <location>
        <begin position="1371"/>
        <end position="1400"/>
    </location>
</feature>
<dbReference type="InterPro" id="IPR003953">
    <property type="entry name" value="FAD-dep_OxRdtase_2_FAD-bd"/>
</dbReference>
<evidence type="ECO:0000256" key="11">
    <source>
        <dbReference type="ARBA" id="ARBA00023163"/>
    </source>
</evidence>
<feature type="compositionally biased region" description="Acidic residues" evidence="15">
    <location>
        <begin position="202"/>
        <end position="212"/>
    </location>
</feature>
<evidence type="ECO:0000256" key="4">
    <source>
        <dbReference type="ARBA" id="ARBA00022723"/>
    </source>
</evidence>
<feature type="region of interest" description="Disordered" evidence="15">
    <location>
        <begin position="187"/>
        <end position="212"/>
    </location>
</feature>
<evidence type="ECO:0000256" key="14">
    <source>
        <dbReference type="PROSITE-ProRule" id="PRU00042"/>
    </source>
</evidence>
<evidence type="ECO:0000256" key="15">
    <source>
        <dbReference type="SAM" id="MobiDB-lite"/>
    </source>
</evidence>
<feature type="region of interest" description="Disordered" evidence="15">
    <location>
        <begin position="666"/>
        <end position="685"/>
    </location>
</feature>
<dbReference type="PROSITE" id="PS00504">
    <property type="entry name" value="FRD_SDH_FAD_BINDING"/>
    <property type="match status" value="1"/>
</dbReference>
<sequence length="1862" mass="207060">MEKLIDKEDDNHLHHFENHQLQNQILNLKEEEDSLVKVQPSTINRSHHVHQSHFINNHHVGDKIFNTSSINTNSEQQSKLFDNSKENEKEEEKENELNDDEKNFNVQKNKNDQNDITESKLDIQMLNEENNEKEENNVFQVENEKTNLSQDLEENHMEDENIECIKRRKRLDKRRLNHLNKRIEIQNNNKHFKKNNLNPNDDSNDEEDDSEDLDDIDNLEKEENSDKNQSLNIVDLLTKNRTNLYENNDEDQSPENEEDNIAADENIKKAAVFLEFQNLMQLIQQNSSNNLDDTLSNSKNEALDENKDWSLNAAPSQNFPLEKLQTESIARQSPASLQQQLMFIQLLQQFQQQAANNSSNTDDEDNSRVDNQCLNEEKKLISSLNESMDCDQQSKTVFSNSGLDSHKPKFGFGNLNTDTLLGSSSAPVPTKPAHILNTLTSVNSFFSSNAATSITPAKNDQSSNLISPKNSINGSANTLSSLLSTYSSSIQSKLIGPNSSITCNNDQLNRLSSKNSDSSSSSNLLRQPPINNLILMPDESAAGEEQKPTSTNPLELLQHTAEKALQKTMKGASFLVNSNENEEGEGKIDDPSNRHRCRFCDKIFGSDSALQIHIRSHTGERPFKCNVCGNRFSTKGNLKVHFSRHAHKYPHVKMNTNQIPEHMDKFYPPLEPPGSSQSPPPQYQPEDDLFAAVANSVSGIGSQLNFAQGLAAAAAASQQHSLQQQQQIKQRHLQDINMLAGLSAEAFSRELLLANSGNYLLKNSNPMSLSEKQLRDLTLASKSPAAATKQETSELEDSSIADSMLDCKQKNINESMEVSLKDSKPLSSTISSNLNSSFSTRKLTSPTFGQLNSTKENDSGDETNNQFNMMLDYLLKAKRKTNSTDNSSELDVASPEKSNVQSLLSELTQQQLDPNLTAAAAAAAAAAGLFSFLPSNLQPNIYQHLPTYLSNLIQSQLPFQNLQLNSSTDASKNSLSSNILMKSNNQTNSTITTEKNDDEAVLINSQNKKETSPNQRSSSPQTILSVINNLKNQGVNRSVNNGRNSPNSSMNSIHEFDLNSVLSSSPRTSPSIRQQISQLAALTGTTSSTATSHLINSPASLANSTPNSCQNGQISTGLNSYQDLLPKPGSTDNAWETLMEIEKDSETAKLKKLVENSDQKISDPNQCIICQRILSCKSALQMHYRTHTGERPFKCRLCQRAFTTKGNLKTHMSVHRQKPSLRSVHECPVCKHPFTNALVLQQHVKQQHNQPDERQLVQAHQKAQQQLQYAAAMERMFLAANPHKNESERDFSNLQNSLGDDSFFNSLQPGFSLNKIKNFQSSMNDDKSLNDENDSEYNYPNQNSKLFDNKNNSLTEDEDLDEKDQSKDLKEDNEELDCVDNEEEKIENYDLNDDENEDEENQKVKYSKADSNSSLFQSHQNSAHLENMNEDSMVSTISSTSGALDLTPKQQQVVAAHLQQLKNNQIISSNQLNTSLNNHTGQLLNIPNLPSFQVSARGANTTCKICMKTFACNSALEIHYRSHTKERPFKCTICERGFSTKGNMKQHMLTHKIRDFPPNMFNTSGCVSGDNRFSNLVLGAAAAAAAAVNGNQNFNNLTSNSTTDQFIVAASKATDLNGLKEKLDLAGVLNSANGLGENCLIKSNNSITSSKSRSSILNLNSHQNGDCQSDGSEVDKEDRRSVTSSNGGQMSNGIPRSSNINETNFLNNDLKRIGNITNSTIDISKKLGIRSLHYTPAKNQNVTTSPNSTIWKGYKVIDHSYDAVVVGAGGAGLRAAFGLVMKGFKTAVVTKLFPTRSHTVAAQGGINAALGNMEPDDWKWHMYDTVKGSDWLGDQDAITYMTREAPQAVIEVIKLYFLFAYS</sequence>
<keyword evidence="3" id="KW-0285">Flavoprotein</keyword>
<dbReference type="GO" id="GO:0048513">
    <property type="term" value="P:animal organ development"/>
    <property type="evidence" value="ECO:0007669"/>
    <property type="project" value="UniProtKB-ARBA"/>
</dbReference>
<dbReference type="GO" id="GO:0005634">
    <property type="term" value="C:nucleus"/>
    <property type="evidence" value="ECO:0007669"/>
    <property type="project" value="UniProtKB-SubCell"/>
</dbReference>
<proteinExistence type="inferred from homology"/>
<keyword evidence="18" id="KW-1185">Reference proteome</keyword>
<evidence type="ECO:0000256" key="9">
    <source>
        <dbReference type="ARBA" id="ARBA00023015"/>
    </source>
</evidence>
<evidence type="ECO:0000256" key="2">
    <source>
        <dbReference type="ARBA" id="ARBA00022553"/>
    </source>
</evidence>
<comment type="subcellular location">
    <subcellularLocation>
        <location evidence="1">Nucleus</location>
    </subcellularLocation>
</comment>
<feature type="compositionally biased region" description="Low complexity" evidence="15">
    <location>
        <begin position="508"/>
        <end position="525"/>
    </location>
</feature>
<feature type="domain" description="C2H2-type" evidence="16">
    <location>
        <begin position="623"/>
        <end position="650"/>
    </location>
</feature>
<keyword evidence="12" id="KW-0539">Nucleus</keyword>
<dbReference type="SUPFAM" id="SSF51905">
    <property type="entry name" value="FAD/NAD(P)-binding domain"/>
    <property type="match status" value="1"/>
</dbReference>
<dbReference type="GO" id="GO:0000981">
    <property type="term" value="F:DNA-binding transcription factor activity, RNA polymerase II-specific"/>
    <property type="evidence" value="ECO:0007669"/>
    <property type="project" value="TreeGrafter"/>
</dbReference>
<dbReference type="GO" id="GO:0008270">
    <property type="term" value="F:zinc ion binding"/>
    <property type="evidence" value="ECO:0007669"/>
    <property type="project" value="UniProtKB-KW"/>
</dbReference>
<keyword evidence="5" id="KW-0677">Repeat</keyword>
<dbReference type="PANTHER" id="PTHR23233">
    <property type="entry name" value="SAL-LIKE PROTEIN"/>
    <property type="match status" value="1"/>
</dbReference>
<feature type="domain" description="C2H2-type" evidence="16">
    <location>
        <begin position="1529"/>
        <end position="1551"/>
    </location>
</feature>
<evidence type="ECO:0000313" key="17">
    <source>
        <dbReference type="EMBL" id="KAK4336712.1"/>
    </source>
</evidence>
<dbReference type="InterPro" id="IPR013087">
    <property type="entry name" value="Znf_C2H2_type"/>
</dbReference>
<dbReference type="PROSITE" id="PS50157">
    <property type="entry name" value="ZINC_FINGER_C2H2_2"/>
    <property type="match status" value="7"/>
</dbReference>
<feature type="domain" description="C2H2-type" evidence="16">
    <location>
        <begin position="1225"/>
        <end position="1253"/>
    </location>
</feature>
<feature type="domain" description="C2H2-type" evidence="16">
    <location>
        <begin position="595"/>
        <end position="622"/>
    </location>
</feature>
<evidence type="ECO:0000313" key="18">
    <source>
        <dbReference type="Proteomes" id="UP001291623"/>
    </source>
</evidence>
<evidence type="ECO:0000256" key="5">
    <source>
        <dbReference type="ARBA" id="ARBA00022737"/>
    </source>
</evidence>
<dbReference type="Gene3D" id="3.50.50.60">
    <property type="entry name" value="FAD/NAD(P)-binding domain"/>
    <property type="match status" value="1"/>
</dbReference>
<dbReference type="GO" id="GO:0016491">
    <property type="term" value="F:oxidoreductase activity"/>
    <property type="evidence" value="ECO:0007669"/>
    <property type="project" value="UniProtKB-KW"/>
</dbReference>
<feature type="domain" description="C2H2-type" evidence="16">
    <location>
        <begin position="1165"/>
        <end position="1192"/>
    </location>
</feature>
<dbReference type="GO" id="GO:0000978">
    <property type="term" value="F:RNA polymerase II cis-regulatory region sequence-specific DNA binding"/>
    <property type="evidence" value="ECO:0007669"/>
    <property type="project" value="TreeGrafter"/>
</dbReference>
<evidence type="ECO:0000256" key="3">
    <source>
        <dbReference type="ARBA" id="ARBA00022630"/>
    </source>
</evidence>
<dbReference type="FunFam" id="3.30.160.60:FF:000215">
    <property type="entry name" value="Spalt-like transcription factor 3"/>
    <property type="match status" value="1"/>
</dbReference>
<dbReference type="FunFam" id="3.30.160.60:FF:000341">
    <property type="entry name" value="Spalt-like transcription factor 1"/>
    <property type="match status" value="1"/>
</dbReference>
<comment type="similarity">
    <text evidence="13">Belongs to the sal C2H2-type zinc-finger protein family.</text>
</comment>
<feature type="domain" description="C2H2-type" evidence="16">
    <location>
        <begin position="1501"/>
        <end position="1528"/>
    </location>
</feature>
<dbReference type="InterPro" id="IPR051565">
    <property type="entry name" value="Sal_C2H2-zinc-finger"/>
</dbReference>
<dbReference type="FunFam" id="3.30.160.60:FF:000025">
    <property type="entry name" value="Spalt-like transcription factor 1"/>
    <property type="match status" value="1"/>
</dbReference>
<dbReference type="FunFam" id="3.30.160.60:FF:002027">
    <property type="entry name" value="Blast:Sal-like protein 3"/>
    <property type="match status" value="1"/>
</dbReference>
<keyword evidence="11" id="KW-0804">Transcription</keyword>
<dbReference type="FunFam" id="3.30.160.60:FF:000708">
    <property type="entry name" value="Sal-like protein 1"/>
    <property type="match status" value="1"/>
</dbReference>
<keyword evidence="6 14" id="KW-0863">Zinc-finger</keyword>
<evidence type="ECO:0000256" key="13">
    <source>
        <dbReference type="ARBA" id="ARBA00038474"/>
    </source>
</evidence>
<comment type="caution">
    <text evidence="17">The sequence shown here is derived from an EMBL/GenBank/DDBJ whole genome shotgun (WGS) entry which is preliminary data.</text>
</comment>
<feature type="region of interest" description="Disordered" evidence="15">
    <location>
        <begin position="845"/>
        <end position="865"/>
    </location>
</feature>
<evidence type="ECO:0000256" key="7">
    <source>
        <dbReference type="ARBA" id="ARBA00022833"/>
    </source>
</evidence>
<feature type="compositionally biased region" description="Basic and acidic residues" evidence="15">
    <location>
        <begin position="82"/>
        <end position="118"/>
    </location>
</feature>
<evidence type="ECO:0000256" key="10">
    <source>
        <dbReference type="ARBA" id="ARBA00023125"/>
    </source>
</evidence>
<feature type="region of interest" description="Disordered" evidence="15">
    <location>
        <begin position="1323"/>
        <end position="1417"/>
    </location>
</feature>
<dbReference type="PROSITE" id="PS00028">
    <property type="entry name" value="ZINC_FINGER_C2H2_1"/>
    <property type="match status" value="7"/>
</dbReference>